<dbReference type="Proteomes" id="UP000266841">
    <property type="component" value="Unassembled WGS sequence"/>
</dbReference>
<evidence type="ECO:0000256" key="1">
    <source>
        <dbReference type="SAM" id="MobiDB-lite"/>
    </source>
</evidence>
<feature type="non-terminal residue" evidence="2">
    <location>
        <position position="1"/>
    </location>
</feature>
<feature type="region of interest" description="Disordered" evidence="1">
    <location>
        <begin position="77"/>
        <end position="111"/>
    </location>
</feature>
<reference evidence="2 3" key="1">
    <citation type="journal article" date="2012" name="Genome Biol.">
        <title>Genome and low-iron response of an oceanic diatom adapted to chronic iron limitation.</title>
        <authorList>
            <person name="Lommer M."/>
            <person name="Specht M."/>
            <person name="Roy A.S."/>
            <person name="Kraemer L."/>
            <person name="Andreson R."/>
            <person name="Gutowska M.A."/>
            <person name="Wolf J."/>
            <person name="Bergner S.V."/>
            <person name="Schilhabel M.B."/>
            <person name="Klostermeier U.C."/>
            <person name="Beiko R.G."/>
            <person name="Rosenstiel P."/>
            <person name="Hippler M."/>
            <person name="Laroche J."/>
        </authorList>
    </citation>
    <scope>NUCLEOTIDE SEQUENCE [LARGE SCALE GENOMIC DNA]</scope>
    <source>
        <strain evidence="2 3">CCMP1005</strain>
    </source>
</reference>
<evidence type="ECO:0000313" key="3">
    <source>
        <dbReference type="Proteomes" id="UP000266841"/>
    </source>
</evidence>
<sequence length="255" mass="27353">KTEQNHGPLGRHELLLNHDRASIERRLATLEVIGSRLIDEFPNLDGRPTNRGAMGAIIGPPGEAMKELDSPYRRCAGRADRDRQGRGRGPARRAWAGVTTYPPHPPRQSSRLPLAALAAPPSPYLRARCLQPSPPAPAALPCRIAIRYQTSASLRQLRSRFPMPFAVEAARPPCLSAPWPHFGRVWLDEAERKLPWCPPVHKVSSTYATLASTSSGAICSAAAAPGAGAGAGPAAQQPARRYDTYLSLAGSGGTQ</sequence>
<protein>
    <submittedName>
        <fullName evidence="2">Uncharacterized protein</fullName>
    </submittedName>
</protein>
<proteinExistence type="predicted"/>
<accession>K0TMV0</accession>
<dbReference type="EMBL" id="AGNL01002029">
    <property type="protein sequence ID" value="EJK76541.1"/>
    <property type="molecule type" value="Genomic_DNA"/>
</dbReference>
<keyword evidence="3" id="KW-1185">Reference proteome</keyword>
<organism evidence="2 3">
    <name type="scientific">Thalassiosira oceanica</name>
    <name type="common">Marine diatom</name>
    <dbReference type="NCBI Taxonomy" id="159749"/>
    <lineage>
        <taxon>Eukaryota</taxon>
        <taxon>Sar</taxon>
        <taxon>Stramenopiles</taxon>
        <taxon>Ochrophyta</taxon>
        <taxon>Bacillariophyta</taxon>
        <taxon>Coscinodiscophyceae</taxon>
        <taxon>Thalassiosirophycidae</taxon>
        <taxon>Thalassiosirales</taxon>
        <taxon>Thalassiosiraceae</taxon>
        <taxon>Thalassiosira</taxon>
    </lineage>
</organism>
<comment type="caution">
    <text evidence="2">The sequence shown here is derived from an EMBL/GenBank/DDBJ whole genome shotgun (WGS) entry which is preliminary data.</text>
</comment>
<gene>
    <name evidence="2" type="ORF">THAOC_01688</name>
</gene>
<name>K0TMV0_THAOC</name>
<evidence type="ECO:0000313" key="2">
    <source>
        <dbReference type="EMBL" id="EJK76541.1"/>
    </source>
</evidence>
<dbReference type="AlphaFoldDB" id="K0TMV0"/>